<dbReference type="GO" id="GO:0003824">
    <property type="term" value="F:catalytic activity"/>
    <property type="evidence" value="ECO:0007669"/>
    <property type="project" value="InterPro"/>
</dbReference>
<dbReference type="SUPFAM" id="SSF56752">
    <property type="entry name" value="D-aminoacid aminotransferase-like PLP-dependent enzymes"/>
    <property type="match status" value="1"/>
</dbReference>
<gene>
    <name evidence="1" type="ORF">OSTQU699_LOCUS7886</name>
</gene>
<dbReference type="Proteomes" id="UP000708148">
    <property type="component" value="Unassembled WGS sequence"/>
</dbReference>
<keyword evidence="2" id="KW-1185">Reference proteome</keyword>
<protein>
    <submittedName>
        <fullName evidence="1">Uncharacterized protein</fullName>
    </submittedName>
</protein>
<reference evidence="1" key="1">
    <citation type="submission" date="2020-12" db="EMBL/GenBank/DDBJ databases">
        <authorList>
            <person name="Iha C."/>
        </authorList>
    </citation>
    <scope>NUCLEOTIDE SEQUENCE</scope>
</reference>
<dbReference type="OrthoDB" id="511368at2759"/>
<organism evidence="1 2">
    <name type="scientific">Ostreobium quekettii</name>
    <dbReference type="NCBI Taxonomy" id="121088"/>
    <lineage>
        <taxon>Eukaryota</taxon>
        <taxon>Viridiplantae</taxon>
        <taxon>Chlorophyta</taxon>
        <taxon>core chlorophytes</taxon>
        <taxon>Ulvophyceae</taxon>
        <taxon>TCBD clade</taxon>
        <taxon>Bryopsidales</taxon>
        <taxon>Ostreobineae</taxon>
        <taxon>Ostreobiaceae</taxon>
        <taxon>Ostreobium</taxon>
    </lineage>
</organism>
<dbReference type="PANTHER" id="PTHR47703">
    <property type="entry name" value="D-AMINOACID AMINOTRANSFERASE-LIKE PLP-DEPENDENT ENZYMES SUPERFAMILY PROTEIN"/>
    <property type="match status" value="1"/>
</dbReference>
<feature type="non-terminal residue" evidence="1">
    <location>
        <position position="1"/>
    </location>
</feature>
<proteinExistence type="predicted"/>
<accession>A0A8S1J972</accession>
<evidence type="ECO:0000313" key="2">
    <source>
        <dbReference type="Proteomes" id="UP000708148"/>
    </source>
</evidence>
<evidence type="ECO:0000313" key="1">
    <source>
        <dbReference type="EMBL" id="CAD7702529.1"/>
    </source>
</evidence>
<comment type="caution">
    <text evidence="1">The sequence shown here is derived from an EMBL/GenBank/DDBJ whole genome shotgun (WGS) entry which is preliminary data.</text>
</comment>
<dbReference type="PANTHER" id="PTHR47703:SF2">
    <property type="entry name" value="D-AMINOACID AMINOTRANSFERASE-LIKE PLP-DEPENDENT ENZYMES SUPERFAMILY PROTEIN"/>
    <property type="match status" value="1"/>
</dbReference>
<name>A0A8S1J972_9CHLO</name>
<dbReference type="EMBL" id="CAJHUC010001861">
    <property type="protein sequence ID" value="CAD7702529.1"/>
    <property type="molecule type" value="Genomic_DNA"/>
</dbReference>
<dbReference type="AlphaFoldDB" id="A0A8S1J972"/>
<dbReference type="InterPro" id="IPR036038">
    <property type="entry name" value="Aminotransferase-like"/>
</dbReference>
<sequence>MARGLAVHSLEPQNFPGPADMLRGKPPGAYTALKVDNWRHLVDWTLHSRRLAKSVQVLHEEAGGMYKALLSQVETQGTTLNRCINHALLPSLVLALQTCQEANEQKTSYCMLVPLLCDPIGTSTQTGSPLDVFVLAEPLSVEASHPVEVSVLGRPRTIPLAKFSQWATDRQCIEAKKAKSDGEALLCTQDGNLLEGLLTNFFVVQ</sequence>